<evidence type="ECO:0000313" key="2">
    <source>
        <dbReference type="EMBL" id="MDH5831483.1"/>
    </source>
</evidence>
<evidence type="ECO:0000313" key="3">
    <source>
        <dbReference type="Proteomes" id="UP001156831"/>
    </source>
</evidence>
<evidence type="ECO:0000256" key="1">
    <source>
        <dbReference type="SAM" id="Phobius"/>
    </source>
</evidence>
<dbReference type="Proteomes" id="UP001156831">
    <property type="component" value="Unassembled WGS sequence"/>
</dbReference>
<reference evidence="2 3" key="1">
    <citation type="submission" date="2023-04" db="EMBL/GenBank/DDBJ databases">
        <title>Luteimonas sp. M1R5S18.</title>
        <authorList>
            <person name="Sun J.-Q."/>
        </authorList>
    </citation>
    <scope>NUCLEOTIDE SEQUENCE [LARGE SCALE GENOMIC DNA]</scope>
    <source>
        <strain evidence="2 3">M1R5S18</strain>
    </source>
</reference>
<comment type="caution">
    <text evidence="2">The sequence shown here is derived from an EMBL/GenBank/DDBJ whole genome shotgun (WGS) entry which is preliminary data.</text>
</comment>
<accession>A0ABT6JLC8</accession>
<dbReference type="EMBL" id="JARXRN010000028">
    <property type="protein sequence ID" value="MDH5831483.1"/>
    <property type="molecule type" value="Genomic_DNA"/>
</dbReference>
<keyword evidence="1" id="KW-0812">Transmembrane</keyword>
<sequence length="207" mass="22178">MAATPATARHLPVRWGLVAASVVVIAAIVWLRGHAPSFDDKLAPFVLPGAIGERVEARNFAVRAKRLRLAQAYRTPGPGVDGAPVEARADGVWLSVLVDVEPTREPGYVSAWLRAADGRTFVAASGDRPRVGNLNFANVQLATGLEGRGAYFFDVPQDALADARLLFFWGLSKPGDMDHLVEIDPGLDAAALQALRRDAQPLIDLVP</sequence>
<keyword evidence="3" id="KW-1185">Reference proteome</keyword>
<gene>
    <name evidence="2" type="ORF">QFW80_13255</name>
</gene>
<dbReference type="RefSeq" id="WP_280602448.1">
    <property type="nucleotide sequence ID" value="NZ_JARXRN010000028.1"/>
</dbReference>
<keyword evidence="1" id="KW-1133">Transmembrane helix</keyword>
<keyword evidence="1" id="KW-0472">Membrane</keyword>
<organism evidence="2 3">
    <name type="scientific">Luteimonas rhizosphaericola</name>
    <dbReference type="NCBI Taxonomy" id="3042024"/>
    <lineage>
        <taxon>Bacteria</taxon>
        <taxon>Pseudomonadati</taxon>
        <taxon>Pseudomonadota</taxon>
        <taxon>Gammaproteobacteria</taxon>
        <taxon>Lysobacterales</taxon>
        <taxon>Lysobacteraceae</taxon>
        <taxon>Luteimonas</taxon>
    </lineage>
</organism>
<proteinExistence type="predicted"/>
<protein>
    <submittedName>
        <fullName evidence="2">Uncharacterized protein</fullName>
    </submittedName>
</protein>
<feature type="transmembrane region" description="Helical" evidence="1">
    <location>
        <begin position="12"/>
        <end position="31"/>
    </location>
</feature>
<name>A0ABT6JLC8_9GAMM</name>